<dbReference type="SUPFAM" id="SSF56281">
    <property type="entry name" value="Metallo-hydrolase/oxidoreductase"/>
    <property type="match status" value="1"/>
</dbReference>
<dbReference type="AlphaFoldDB" id="A0A9D1PQ57"/>
<dbReference type="Pfam" id="PF12706">
    <property type="entry name" value="Lactamase_B_2"/>
    <property type="match status" value="1"/>
</dbReference>
<dbReference type="Proteomes" id="UP000823937">
    <property type="component" value="Unassembled WGS sequence"/>
</dbReference>
<name>A0A9D1PQ57_9BACI</name>
<comment type="caution">
    <text evidence="3">The sequence shown here is derived from an EMBL/GenBank/DDBJ whole genome shotgun (WGS) entry which is preliminary data.</text>
</comment>
<dbReference type="GO" id="GO:0042781">
    <property type="term" value="F:3'-tRNA processing endoribonuclease activity"/>
    <property type="evidence" value="ECO:0007669"/>
    <property type="project" value="TreeGrafter"/>
</dbReference>
<sequence length="244" mass="27543">MKLTIIGYWGGYPGVDEASACYLLEKNGYKLALDFGSGALSKIQKYTNVLELDAVILSHYHADHVADIGVLQHILLVQSYITGHTKKVKIYGHRENPLEFRRLDDEYTEAVEYDPNNALKIGPFFIRFLRTKHPVPCFGMRITDGKSTIVYTGDSAYQDEWIKFSKGADLLLSECNYYKGQDGTAAGHMTSEDVGHIASEADVKEVILTHLPHFGHHPQLLNETKEQFNGKIQLAKEGLIWERE</sequence>
<protein>
    <submittedName>
        <fullName evidence="3">MBL fold metallo-hydrolase</fullName>
    </submittedName>
</protein>
<feature type="domain" description="Metallo-beta-lactamase" evidence="2">
    <location>
        <begin position="18"/>
        <end position="210"/>
    </location>
</feature>
<dbReference type="EMBL" id="DXHX01000172">
    <property type="protein sequence ID" value="HIV75830.1"/>
    <property type="molecule type" value="Genomic_DNA"/>
</dbReference>
<dbReference type="InterPro" id="IPR001279">
    <property type="entry name" value="Metallo-B-lactamas"/>
</dbReference>
<dbReference type="PANTHER" id="PTHR46018:SF4">
    <property type="entry name" value="METALLO-HYDROLASE YHFI-RELATED"/>
    <property type="match status" value="1"/>
</dbReference>
<dbReference type="Gene3D" id="3.60.15.10">
    <property type="entry name" value="Ribonuclease Z/Hydroxyacylglutathione hydrolase-like"/>
    <property type="match status" value="1"/>
</dbReference>
<dbReference type="PANTHER" id="PTHR46018">
    <property type="entry name" value="ZINC PHOSPHODIESTERASE ELAC PROTEIN 1"/>
    <property type="match status" value="1"/>
</dbReference>
<proteinExistence type="predicted"/>
<gene>
    <name evidence="3" type="ORF">H9895_12205</name>
</gene>
<organism evidence="3 4">
    <name type="scientific">Candidatus Pseudogracilibacillus intestinigallinarum</name>
    <dbReference type="NCBI Taxonomy" id="2838742"/>
    <lineage>
        <taxon>Bacteria</taxon>
        <taxon>Bacillati</taxon>
        <taxon>Bacillota</taxon>
        <taxon>Bacilli</taxon>
        <taxon>Bacillales</taxon>
        <taxon>Bacillaceae</taxon>
        <taxon>Pseudogracilibacillus</taxon>
    </lineage>
</organism>
<reference evidence="3" key="1">
    <citation type="journal article" date="2021" name="PeerJ">
        <title>Extensive microbial diversity within the chicken gut microbiome revealed by metagenomics and culture.</title>
        <authorList>
            <person name="Gilroy R."/>
            <person name="Ravi A."/>
            <person name="Getino M."/>
            <person name="Pursley I."/>
            <person name="Horton D.L."/>
            <person name="Alikhan N.F."/>
            <person name="Baker D."/>
            <person name="Gharbi K."/>
            <person name="Hall N."/>
            <person name="Watson M."/>
            <person name="Adriaenssens E.M."/>
            <person name="Foster-Nyarko E."/>
            <person name="Jarju S."/>
            <person name="Secka A."/>
            <person name="Antonio M."/>
            <person name="Oren A."/>
            <person name="Chaudhuri R.R."/>
            <person name="La Ragione R."/>
            <person name="Hildebrand F."/>
            <person name="Pallen M.J."/>
        </authorList>
    </citation>
    <scope>NUCLEOTIDE SEQUENCE</scope>
    <source>
        <strain evidence="3">CHK169-2315</strain>
    </source>
</reference>
<dbReference type="SMART" id="SM00849">
    <property type="entry name" value="Lactamase_B"/>
    <property type="match status" value="1"/>
</dbReference>
<dbReference type="InterPro" id="IPR036866">
    <property type="entry name" value="RibonucZ/Hydroxyglut_hydro"/>
</dbReference>
<reference evidence="3" key="2">
    <citation type="submission" date="2021-04" db="EMBL/GenBank/DDBJ databases">
        <authorList>
            <person name="Gilroy R."/>
        </authorList>
    </citation>
    <scope>NUCLEOTIDE SEQUENCE</scope>
    <source>
        <strain evidence="3">CHK169-2315</strain>
    </source>
</reference>
<dbReference type="CDD" id="cd07716">
    <property type="entry name" value="RNaseZ_short-form-like_MBL-fold"/>
    <property type="match status" value="1"/>
</dbReference>
<evidence type="ECO:0000313" key="3">
    <source>
        <dbReference type="EMBL" id="HIV75830.1"/>
    </source>
</evidence>
<evidence type="ECO:0000259" key="2">
    <source>
        <dbReference type="SMART" id="SM00849"/>
    </source>
</evidence>
<evidence type="ECO:0000256" key="1">
    <source>
        <dbReference type="ARBA" id="ARBA00022833"/>
    </source>
</evidence>
<accession>A0A9D1PQ57</accession>
<evidence type="ECO:0000313" key="4">
    <source>
        <dbReference type="Proteomes" id="UP000823937"/>
    </source>
</evidence>
<keyword evidence="1" id="KW-0862">Zinc</keyword>